<comment type="caution">
    <text evidence="1">The sequence shown here is derived from an EMBL/GenBank/DDBJ whole genome shotgun (WGS) entry which is preliminary data.</text>
</comment>
<keyword evidence="2" id="KW-1185">Reference proteome</keyword>
<accession>A0A2U2HHL5</accession>
<dbReference type="Pfam" id="PF14103">
    <property type="entry name" value="DUF4276"/>
    <property type="match status" value="1"/>
</dbReference>
<dbReference type="OrthoDB" id="9801478at2"/>
<protein>
    <submittedName>
        <fullName evidence="1">DUF4276 domain-containing protein</fullName>
    </submittedName>
</protein>
<dbReference type="InterPro" id="IPR025455">
    <property type="entry name" value="DUF4276"/>
</dbReference>
<dbReference type="AlphaFoldDB" id="A0A2U2HHL5"/>
<sequence>MAGNHTRVNILVEGQTEETFVRELLAPHLVALQVYLTPRIIETSKGHKGGVVSFGKIVHQVKRWCRHDQNAKVTTMFDLYGLPSDFPGIANWNNNQPALLQVAALEASLAASISQPNLIPYFQLHEYEALLFSDLAAFKYADVPQIVIEAWQRELALCAGPENVNNSRSTAPSKRLIARWPQYEYAKPQFGVLIALEIGLPRIRQQCPRFDEWVSVLESL</sequence>
<dbReference type="Proteomes" id="UP000241421">
    <property type="component" value="Unassembled WGS sequence"/>
</dbReference>
<reference evidence="1 2" key="1">
    <citation type="submission" date="2018-04" db="EMBL/GenBank/DDBJ databases">
        <title>Massilia violaceinigra sp. nov., a novel purple-pigmented bacterium isolated from Tianshan glacier, Xinjiang, China.</title>
        <authorList>
            <person name="Wang H."/>
        </authorList>
    </citation>
    <scope>NUCLEOTIDE SEQUENCE [LARGE SCALE GENOMIC DNA]</scope>
    <source>
        <strain evidence="1 2">B448-2</strain>
    </source>
</reference>
<name>A0A2U2HHL5_9BURK</name>
<gene>
    <name evidence="1" type="ORF">C7C56_017900</name>
</gene>
<dbReference type="RefSeq" id="WP_106758731.1">
    <property type="nucleotide sequence ID" value="NZ_PXWF02000255.1"/>
</dbReference>
<dbReference type="EMBL" id="PXWF02000255">
    <property type="protein sequence ID" value="PWF45416.1"/>
    <property type="molecule type" value="Genomic_DNA"/>
</dbReference>
<proteinExistence type="predicted"/>
<evidence type="ECO:0000313" key="1">
    <source>
        <dbReference type="EMBL" id="PWF45416.1"/>
    </source>
</evidence>
<organism evidence="1 2">
    <name type="scientific">Massilia glaciei</name>
    <dbReference type="NCBI Taxonomy" id="1524097"/>
    <lineage>
        <taxon>Bacteria</taxon>
        <taxon>Pseudomonadati</taxon>
        <taxon>Pseudomonadota</taxon>
        <taxon>Betaproteobacteria</taxon>
        <taxon>Burkholderiales</taxon>
        <taxon>Oxalobacteraceae</taxon>
        <taxon>Telluria group</taxon>
        <taxon>Massilia</taxon>
    </lineage>
</organism>
<evidence type="ECO:0000313" key="2">
    <source>
        <dbReference type="Proteomes" id="UP000241421"/>
    </source>
</evidence>